<dbReference type="PRINTS" id="PR00121">
    <property type="entry name" value="NAKATPASE"/>
</dbReference>
<dbReference type="GO" id="GO:0006883">
    <property type="term" value="P:intracellular sodium ion homeostasis"/>
    <property type="evidence" value="ECO:0007669"/>
    <property type="project" value="TreeGrafter"/>
</dbReference>
<evidence type="ECO:0000256" key="7">
    <source>
        <dbReference type="ARBA" id="ARBA00022989"/>
    </source>
</evidence>
<dbReference type="Gene3D" id="2.70.150.10">
    <property type="entry name" value="Calcium-transporting ATPase, cytoplasmic transduction domain A"/>
    <property type="match status" value="1"/>
</dbReference>
<dbReference type="InterPro" id="IPR036412">
    <property type="entry name" value="HAD-like_sf"/>
</dbReference>
<dbReference type="Pfam" id="PF13246">
    <property type="entry name" value="Cation_ATPase"/>
    <property type="match status" value="1"/>
</dbReference>
<proteinExistence type="predicted"/>
<dbReference type="SUPFAM" id="SSF81653">
    <property type="entry name" value="Calcium ATPase, transduction domain A"/>
    <property type="match status" value="1"/>
</dbReference>
<dbReference type="GO" id="GO:0005524">
    <property type="term" value="F:ATP binding"/>
    <property type="evidence" value="ECO:0007669"/>
    <property type="project" value="UniProtKB-KW"/>
</dbReference>
<reference evidence="12" key="1">
    <citation type="submission" date="2023-03" db="EMBL/GenBank/DDBJ databases">
        <title>Massive genome expansion in bonnet fungi (Mycena s.s.) driven by repeated elements and novel gene families across ecological guilds.</title>
        <authorList>
            <consortium name="Lawrence Berkeley National Laboratory"/>
            <person name="Harder C.B."/>
            <person name="Miyauchi S."/>
            <person name="Viragh M."/>
            <person name="Kuo A."/>
            <person name="Thoen E."/>
            <person name="Andreopoulos B."/>
            <person name="Lu D."/>
            <person name="Skrede I."/>
            <person name="Drula E."/>
            <person name="Henrissat B."/>
            <person name="Morin E."/>
            <person name="Kohler A."/>
            <person name="Barry K."/>
            <person name="LaButti K."/>
            <person name="Morin E."/>
            <person name="Salamov A."/>
            <person name="Lipzen A."/>
            <person name="Mereny Z."/>
            <person name="Hegedus B."/>
            <person name="Baldrian P."/>
            <person name="Stursova M."/>
            <person name="Weitz H."/>
            <person name="Taylor A."/>
            <person name="Grigoriev I.V."/>
            <person name="Nagy L.G."/>
            <person name="Martin F."/>
            <person name="Kauserud H."/>
        </authorList>
    </citation>
    <scope>NUCLEOTIDE SEQUENCE</scope>
    <source>
        <strain evidence="12">CBHHK200</strain>
    </source>
</reference>
<dbReference type="SUPFAM" id="SSF56784">
    <property type="entry name" value="HAD-like"/>
    <property type="match status" value="1"/>
</dbReference>
<keyword evidence="4" id="KW-0547">Nucleotide-binding</keyword>
<dbReference type="SFLD" id="SFLDF00027">
    <property type="entry name" value="p-type_atpase"/>
    <property type="match status" value="1"/>
</dbReference>
<evidence type="ECO:0000256" key="10">
    <source>
        <dbReference type="SAM" id="Phobius"/>
    </source>
</evidence>
<protein>
    <submittedName>
        <fullName evidence="12">Calcium ATPase transmembrane domain M-containing protein</fullName>
    </submittedName>
</protein>
<dbReference type="Gene3D" id="1.20.1110.10">
    <property type="entry name" value="Calcium-transporting ATPase, transmembrane domain"/>
    <property type="match status" value="1"/>
</dbReference>
<comment type="caution">
    <text evidence="12">The sequence shown here is derived from an EMBL/GenBank/DDBJ whole genome shotgun (WGS) entry which is preliminary data.</text>
</comment>
<feature type="region of interest" description="Disordered" evidence="9">
    <location>
        <begin position="1"/>
        <end position="24"/>
    </location>
</feature>
<organism evidence="12 13">
    <name type="scientific">Mycena alexandri</name>
    <dbReference type="NCBI Taxonomy" id="1745969"/>
    <lineage>
        <taxon>Eukaryota</taxon>
        <taxon>Fungi</taxon>
        <taxon>Dikarya</taxon>
        <taxon>Basidiomycota</taxon>
        <taxon>Agaricomycotina</taxon>
        <taxon>Agaricomycetes</taxon>
        <taxon>Agaricomycetidae</taxon>
        <taxon>Agaricales</taxon>
        <taxon>Marasmiineae</taxon>
        <taxon>Mycenaceae</taxon>
        <taxon>Mycena</taxon>
    </lineage>
</organism>
<dbReference type="Proteomes" id="UP001218188">
    <property type="component" value="Unassembled WGS sequence"/>
</dbReference>
<dbReference type="InterPro" id="IPR004014">
    <property type="entry name" value="ATPase_P-typ_cation-transptr_N"/>
</dbReference>
<evidence type="ECO:0000256" key="1">
    <source>
        <dbReference type="ARBA" id="ARBA00004651"/>
    </source>
</evidence>
<dbReference type="Pfam" id="PF00122">
    <property type="entry name" value="E1-E2_ATPase"/>
    <property type="match status" value="1"/>
</dbReference>
<dbReference type="InterPro" id="IPR023299">
    <property type="entry name" value="ATPase_P-typ_cyto_dom_N"/>
</dbReference>
<feature type="transmembrane region" description="Helical" evidence="10">
    <location>
        <begin position="110"/>
        <end position="131"/>
    </location>
</feature>
<comment type="subcellular location">
    <subcellularLocation>
        <location evidence="1">Cell membrane</location>
        <topology evidence="1">Multi-pass membrane protein</topology>
    </subcellularLocation>
</comment>
<dbReference type="GO" id="GO:1902600">
    <property type="term" value="P:proton transmembrane transport"/>
    <property type="evidence" value="ECO:0007669"/>
    <property type="project" value="TreeGrafter"/>
</dbReference>
<dbReference type="InterPro" id="IPR001757">
    <property type="entry name" value="P_typ_ATPase"/>
</dbReference>
<evidence type="ECO:0000256" key="4">
    <source>
        <dbReference type="ARBA" id="ARBA00022741"/>
    </source>
</evidence>
<keyword evidence="13" id="KW-1185">Reference proteome</keyword>
<dbReference type="InterPro" id="IPR018303">
    <property type="entry name" value="ATPase_P-typ_P_site"/>
</dbReference>
<evidence type="ECO:0000313" key="12">
    <source>
        <dbReference type="EMBL" id="KAJ7036651.1"/>
    </source>
</evidence>
<name>A0AAD6X6E5_9AGAR</name>
<keyword evidence="3 10" id="KW-0812">Transmembrane</keyword>
<dbReference type="InterPro" id="IPR006068">
    <property type="entry name" value="ATPase_P-typ_cation-transptr_C"/>
</dbReference>
<gene>
    <name evidence="12" type="ORF">C8F04DRAFT_1095240</name>
</gene>
<feature type="transmembrane region" description="Helical" evidence="10">
    <location>
        <begin position="885"/>
        <end position="912"/>
    </location>
</feature>
<keyword evidence="2" id="KW-1003">Cell membrane</keyword>
<keyword evidence="8 10" id="KW-0472">Membrane</keyword>
<dbReference type="InterPro" id="IPR008250">
    <property type="entry name" value="ATPase_P-typ_transduc_dom_A_sf"/>
</dbReference>
<dbReference type="PROSITE" id="PS00154">
    <property type="entry name" value="ATPASE_E1_E2"/>
    <property type="match status" value="1"/>
</dbReference>
<dbReference type="SMART" id="SM00831">
    <property type="entry name" value="Cation_ATPase_N"/>
    <property type="match status" value="1"/>
</dbReference>
<feature type="domain" description="Cation-transporting P-type ATPase N-terminal" evidence="11">
    <location>
        <begin position="62"/>
        <end position="134"/>
    </location>
</feature>
<keyword evidence="6" id="KW-1278">Translocase</keyword>
<dbReference type="PANTHER" id="PTHR43294">
    <property type="entry name" value="SODIUM/POTASSIUM-TRANSPORTING ATPASE SUBUNIT ALPHA"/>
    <property type="match status" value="1"/>
</dbReference>
<feature type="transmembrane region" description="Helical" evidence="10">
    <location>
        <begin position="1013"/>
        <end position="1037"/>
    </location>
</feature>
<dbReference type="SUPFAM" id="SSF81665">
    <property type="entry name" value="Calcium ATPase, transmembrane domain M"/>
    <property type="match status" value="1"/>
</dbReference>
<dbReference type="InterPro" id="IPR023298">
    <property type="entry name" value="ATPase_P-typ_TM_dom_sf"/>
</dbReference>
<dbReference type="PANTHER" id="PTHR43294:SF21">
    <property type="entry name" value="CATION TRANSPORTING ATPASE"/>
    <property type="match status" value="1"/>
</dbReference>
<dbReference type="InterPro" id="IPR044492">
    <property type="entry name" value="P_typ_ATPase_HD_dom"/>
</dbReference>
<dbReference type="SFLD" id="SFLDG00002">
    <property type="entry name" value="C1.7:_P-type_atpase_like"/>
    <property type="match status" value="1"/>
</dbReference>
<dbReference type="GO" id="GO:0016887">
    <property type="term" value="F:ATP hydrolysis activity"/>
    <property type="evidence" value="ECO:0007669"/>
    <property type="project" value="InterPro"/>
</dbReference>
<dbReference type="GO" id="GO:0005391">
    <property type="term" value="F:P-type sodium:potassium-exchanging transporter activity"/>
    <property type="evidence" value="ECO:0007669"/>
    <property type="project" value="TreeGrafter"/>
</dbReference>
<feature type="transmembrane region" description="Helical" evidence="10">
    <location>
        <begin position="988"/>
        <end position="1007"/>
    </location>
</feature>
<dbReference type="SFLD" id="SFLDS00003">
    <property type="entry name" value="Haloacid_Dehalogenase"/>
    <property type="match status" value="1"/>
</dbReference>
<dbReference type="Pfam" id="PF00690">
    <property type="entry name" value="Cation_ATPase_N"/>
    <property type="match status" value="1"/>
</dbReference>
<dbReference type="Gene3D" id="3.40.1110.10">
    <property type="entry name" value="Calcium-transporting ATPase, cytoplasmic domain N"/>
    <property type="match status" value="1"/>
</dbReference>
<dbReference type="PRINTS" id="PR00119">
    <property type="entry name" value="CATATPASE"/>
</dbReference>
<feature type="transmembrane region" description="Helical" evidence="10">
    <location>
        <begin position="143"/>
        <end position="166"/>
    </location>
</feature>
<accession>A0AAD6X6E5</accession>
<dbReference type="InterPro" id="IPR050510">
    <property type="entry name" value="Cation_transp_ATPase_P-type"/>
</dbReference>
<feature type="transmembrane region" description="Helical" evidence="10">
    <location>
        <begin position="305"/>
        <end position="330"/>
    </location>
</feature>
<dbReference type="Pfam" id="PF00689">
    <property type="entry name" value="Cation_ATPase_C"/>
    <property type="match status" value="1"/>
</dbReference>
<dbReference type="GO" id="GO:1990573">
    <property type="term" value="P:potassium ion import across plasma membrane"/>
    <property type="evidence" value="ECO:0007669"/>
    <property type="project" value="TreeGrafter"/>
</dbReference>
<keyword evidence="5" id="KW-0067">ATP-binding</keyword>
<dbReference type="SUPFAM" id="SSF81660">
    <property type="entry name" value="Metal cation-transporting ATPase, ATP-binding domain N"/>
    <property type="match status" value="1"/>
</dbReference>
<evidence type="ECO:0000313" key="13">
    <source>
        <dbReference type="Proteomes" id="UP001218188"/>
    </source>
</evidence>
<feature type="transmembrane region" description="Helical" evidence="10">
    <location>
        <begin position="814"/>
        <end position="838"/>
    </location>
</feature>
<dbReference type="FunFam" id="3.40.50.1000:FF:000083">
    <property type="entry name" value="Sodium/potassium-transporting ATPase subunit alpha"/>
    <property type="match status" value="1"/>
</dbReference>
<evidence type="ECO:0000256" key="5">
    <source>
        <dbReference type="ARBA" id="ARBA00022840"/>
    </source>
</evidence>
<dbReference type="NCBIfam" id="TIGR01494">
    <property type="entry name" value="ATPase_P-type"/>
    <property type="match status" value="2"/>
</dbReference>
<dbReference type="InterPro" id="IPR023214">
    <property type="entry name" value="HAD_sf"/>
</dbReference>
<evidence type="ECO:0000256" key="9">
    <source>
        <dbReference type="SAM" id="MobiDB-lite"/>
    </source>
</evidence>
<evidence type="ECO:0000256" key="6">
    <source>
        <dbReference type="ARBA" id="ARBA00022967"/>
    </source>
</evidence>
<keyword evidence="7 10" id="KW-1133">Transmembrane helix</keyword>
<dbReference type="EMBL" id="JARJCM010000042">
    <property type="protein sequence ID" value="KAJ7036651.1"/>
    <property type="molecule type" value="Genomic_DNA"/>
</dbReference>
<dbReference type="Gene3D" id="3.40.50.1000">
    <property type="entry name" value="HAD superfamily/HAD-like"/>
    <property type="match status" value="1"/>
</dbReference>
<dbReference type="AlphaFoldDB" id="A0AAD6X6E5"/>
<feature type="transmembrane region" description="Helical" evidence="10">
    <location>
        <begin position="952"/>
        <end position="968"/>
    </location>
</feature>
<evidence type="ECO:0000256" key="8">
    <source>
        <dbReference type="ARBA" id="ARBA00023136"/>
    </source>
</evidence>
<dbReference type="Pfam" id="PF08282">
    <property type="entry name" value="Hydrolase_3"/>
    <property type="match status" value="1"/>
</dbReference>
<dbReference type="InterPro" id="IPR059000">
    <property type="entry name" value="ATPase_P-type_domA"/>
</dbReference>
<evidence type="ECO:0000256" key="3">
    <source>
        <dbReference type="ARBA" id="ARBA00022692"/>
    </source>
</evidence>
<dbReference type="GO" id="GO:0030007">
    <property type="term" value="P:intracellular potassium ion homeostasis"/>
    <property type="evidence" value="ECO:0007669"/>
    <property type="project" value="TreeGrafter"/>
</dbReference>
<dbReference type="GO" id="GO:0005886">
    <property type="term" value="C:plasma membrane"/>
    <property type="evidence" value="ECO:0007669"/>
    <property type="project" value="UniProtKB-SubCell"/>
</dbReference>
<dbReference type="GO" id="GO:0036376">
    <property type="term" value="P:sodium ion export across plasma membrane"/>
    <property type="evidence" value="ECO:0007669"/>
    <property type="project" value="TreeGrafter"/>
</dbReference>
<evidence type="ECO:0000259" key="11">
    <source>
        <dbReference type="SMART" id="SM00831"/>
    </source>
</evidence>
<sequence>MSAAASASEKARVSRRMPSVERANRRDRASITIGFRTLSIQTEDKTLPKPIPEPTEAIRQIDAHIVDIAELWTRYSSHAILGLDPETVERMALNGKNVISPPRTQYWKKVLNYVFGGFNFLMWIAFVVTILSYQPLGGDAPAAFNLGVAVLLLLVIAISSTFYSLVDFHASRVMKSIKSLIAQDATVVRGGTRQVIKAADLVVGDIVLVSMGERVPADLRIFEASSDLKFDRSLLTGESEPIPGSLTATSDNPLETHNLALSSTFVTQGTCSGVVFAIGDKSTMGRIVAMSGETKFKMTPMQKEIWFFTKIISVLALSLFCLSIIIWGAWLRVAFPGYLTASSAIINSIGCLTAFVPQGLPLCVALSLTIIAKRMAKRNVLVKNLATIETLGCMSVLCSDKTGTLTTGVMSVESLAFLDRSYDNVKKELVEAEKESAGPGVASLIKVGRLCNAAQFLDQEDDADTPDQRLVKGDATDSAVLRFTELFNTADSSIDVPALISSHESVYTIPFNSKNKWMLTIVRSRGAPGVAPDMLVKGAPDILFTKCVAAMKSDGTEVPLEASVREKLFQFQSDWASEGQRVLALCKRSLAGIHLDLDNQETAEDSVCRELRGLTLVGLIGIRDPPRPTVKDTVRIIRRAGVRVFMVTGDFKMTAVAIAKQVGIITSDIVDTCGALLSLPQDFSSVAPQKIKPSDDDGIRSVVLTGEEIASFGIEEWDKCFGIYSEIVFARTTPEQKLRIINEVKARGDNIVAVTGDGTNDAPALKASDIGVAMGSGSDVAKEAAAMILLDNNFSSIPVGIEEGRLVFDNIKKVVLYLMPAGTYTEFMAVFANVFLGMQLSLSSYLQVCFSITNDVVMSVSLMFEKPEADLMLRKPRNARTDRLTDWRFFVQIYLFMGLMMWPCAMGMWFFYMSKQGLTFYDIILVYNKWTDGYKGYSIAQLTHFVSVGQCIYYVTMVFMQYGGLLSARNRRMSILNSNPLWGPRKNIAVPLGMMFTLLIAIVNLYGPGFQHVFATAPIPGMFWGLPFAFAFCILCMDETRKLVVRSYPKSFVAKAAW</sequence>
<evidence type="ECO:0000256" key="2">
    <source>
        <dbReference type="ARBA" id="ARBA00022475"/>
    </source>
</evidence>